<evidence type="ECO:0000259" key="6">
    <source>
        <dbReference type="Pfam" id="PF02852"/>
    </source>
</evidence>
<dbReference type="Proteomes" id="UP001055911">
    <property type="component" value="Chromosome"/>
</dbReference>
<dbReference type="SUPFAM" id="SSF55424">
    <property type="entry name" value="FAD/NAD-linked reductases, dimerisation (C-terminal) domain"/>
    <property type="match status" value="1"/>
</dbReference>
<dbReference type="InterPro" id="IPR023753">
    <property type="entry name" value="FAD/NAD-binding_dom"/>
</dbReference>
<dbReference type="PIRSF" id="PIRSF000350">
    <property type="entry name" value="Mercury_reductase_MerA"/>
    <property type="match status" value="1"/>
</dbReference>
<organism evidence="8 9">
    <name type="scientific">Fructilactobacillus cliffordii</name>
    <dbReference type="NCBI Taxonomy" id="2940299"/>
    <lineage>
        <taxon>Bacteria</taxon>
        <taxon>Bacillati</taxon>
        <taxon>Bacillota</taxon>
        <taxon>Bacilli</taxon>
        <taxon>Lactobacillales</taxon>
        <taxon>Lactobacillaceae</taxon>
        <taxon>Fructilactobacillus</taxon>
    </lineage>
</organism>
<sequence length="447" mass="48708">MAEQKYQFDVLYLGSGHGAFNGAMPLAQAGFKLGMIEADKIGGTCPNRGCNAKISLDMPVKVKNEVDQMQGHGLTGTTTIDWKANYEHEHEVIDALPNAIGSGLESLGIELIHGKGTLVDEHTIAVNGQNYTADKIVIATGAHYHQLDIPGKEYLNNGTDFLNLAEQPDRMTIIGGGYIAIEFATIAATAGTKVTLMLHHEHALKQFYQPFVEELLKDLEAKGVTIMKNVTPSAVTKKADGYEVETDQGNVASDWILDATGRLPNVEGIGLDEVGVEYDDHKGIAVNDHLQTSVDSIYASGDVLDKEVGRLTPTAIYEGLYLTKLFTGQTTDPIDYPAVPSAVFASPRIAQVGVTPDEAKAHPDQFDVKEVDLSEDWFRLAMRANQGKTITVFDKEGYLVGMTEISSEADNSIGSVLPFIEYHIDPEKMNDFITLFPTIESETKHHL</sequence>
<dbReference type="Gene3D" id="3.50.50.60">
    <property type="entry name" value="FAD/NAD(P)-binding domain"/>
    <property type="match status" value="2"/>
</dbReference>
<keyword evidence="3 4" id="KW-0274">FAD</keyword>
<dbReference type="InterPro" id="IPR036188">
    <property type="entry name" value="FAD/NAD-bd_sf"/>
</dbReference>
<dbReference type="Pfam" id="PF07992">
    <property type="entry name" value="Pyr_redox_2"/>
    <property type="match status" value="1"/>
</dbReference>
<feature type="domain" description="FAD/NAD(P)-binding" evidence="7">
    <location>
        <begin position="9"/>
        <end position="319"/>
    </location>
</feature>
<comment type="cofactor">
    <cofactor evidence="4">
        <name>FAD</name>
        <dbReference type="ChEBI" id="CHEBI:57692"/>
    </cofactor>
    <text evidence="4">Binds 1 FAD per subunit.</text>
</comment>
<evidence type="ECO:0000256" key="2">
    <source>
        <dbReference type="ARBA" id="ARBA00022630"/>
    </source>
</evidence>
<dbReference type="Gene3D" id="3.30.390.30">
    <property type="match status" value="1"/>
</dbReference>
<dbReference type="GO" id="GO:0000166">
    <property type="term" value="F:nucleotide binding"/>
    <property type="evidence" value="ECO:0007669"/>
    <property type="project" value="UniProtKB-KW"/>
</dbReference>
<feature type="binding site" evidence="4">
    <location>
        <position position="261"/>
    </location>
    <ligand>
        <name>NAD(+)</name>
        <dbReference type="ChEBI" id="CHEBI:57540"/>
    </ligand>
</feature>
<evidence type="ECO:0000256" key="4">
    <source>
        <dbReference type="PIRSR" id="PIRSR000350-3"/>
    </source>
</evidence>
<gene>
    <name evidence="8" type="ORF">M3M40_06440</name>
</gene>
<dbReference type="PRINTS" id="PR00368">
    <property type="entry name" value="FADPNR"/>
</dbReference>
<name>A0A9Q8ZPC7_9LACO</name>
<proteinExistence type="inferred from homology"/>
<feature type="binding site" evidence="4">
    <location>
        <begin position="175"/>
        <end position="182"/>
    </location>
    <ligand>
        <name>NAD(+)</name>
        <dbReference type="ChEBI" id="CHEBI:57540"/>
    </ligand>
</feature>
<protein>
    <submittedName>
        <fullName evidence="8">NAD(P)/FAD-dependent oxidoreductase</fullName>
    </submittedName>
</protein>
<evidence type="ECO:0000259" key="7">
    <source>
        <dbReference type="Pfam" id="PF07992"/>
    </source>
</evidence>
<dbReference type="InterPro" id="IPR001100">
    <property type="entry name" value="Pyr_nuc-diS_OxRdtase"/>
</dbReference>
<dbReference type="AlphaFoldDB" id="A0A9Q8ZPC7"/>
<accession>A0A9Q8ZPC7</accession>
<dbReference type="SUPFAM" id="SSF51905">
    <property type="entry name" value="FAD/NAD(P)-binding domain"/>
    <property type="match status" value="1"/>
</dbReference>
<keyword evidence="9" id="KW-1185">Reference proteome</keyword>
<dbReference type="RefSeq" id="WP_252766626.1">
    <property type="nucleotide sequence ID" value="NZ_CP097119.1"/>
</dbReference>
<evidence type="ECO:0000256" key="3">
    <source>
        <dbReference type="ARBA" id="ARBA00022827"/>
    </source>
</evidence>
<keyword evidence="4" id="KW-0520">NAD</keyword>
<dbReference type="PANTHER" id="PTHR43014:SF5">
    <property type="entry name" value="GLUTATHIONE REDUCTASE (NADPH)"/>
    <property type="match status" value="1"/>
</dbReference>
<evidence type="ECO:0000313" key="8">
    <source>
        <dbReference type="EMBL" id="USS89109.1"/>
    </source>
</evidence>
<reference evidence="8" key="1">
    <citation type="submission" date="2022-05" db="EMBL/GenBank/DDBJ databases">
        <authorList>
            <person name="Oliphant S.A."/>
            <person name="Watson-Haigh N.S."/>
            <person name="Sumby K.M."/>
            <person name="Gardner J.M."/>
            <person name="Jiranek V."/>
        </authorList>
    </citation>
    <scope>NUCLEOTIDE SEQUENCE</scope>
    <source>
        <strain evidence="8">KI4_B1</strain>
    </source>
</reference>
<dbReference type="PRINTS" id="PR00411">
    <property type="entry name" value="PNDRDTASEI"/>
</dbReference>
<dbReference type="InterPro" id="IPR016156">
    <property type="entry name" value="FAD/NAD-linked_Rdtase_dimer_sf"/>
</dbReference>
<feature type="domain" description="Pyridine nucleotide-disulphide oxidoreductase dimerisation" evidence="6">
    <location>
        <begin position="339"/>
        <end position="445"/>
    </location>
</feature>
<dbReference type="EMBL" id="CP097119">
    <property type="protein sequence ID" value="USS89109.1"/>
    <property type="molecule type" value="Genomic_DNA"/>
</dbReference>
<dbReference type="InterPro" id="IPR004099">
    <property type="entry name" value="Pyr_nucl-diS_OxRdtase_dimer"/>
</dbReference>
<feature type="binding site" evidence="4">
    <location>
        <position position="116"/>
    </location>
    <ligand>
        <name>FAD</name>
        <dbReference type="ChEBI" id="CHEBI:57692"/>
    </ligand>
</feature>
<keyword evidence="4" id="KW-0547">Nucleotide-binding</keyword>
<feature type="binding site" evidence="4">
    <location>
        <position position="302"/>
    </location>
    <ligand>
        <name>FAD</name>
        <dbReference type="ChEBI" id="CHEBI:57692"/>
    </ligand>
</feature>
<keyword evidence="2" id="KW-0285">Flavoprotein</keyword>
<evidence type="ECO:0000313" key="9">
    <source>
        <dbReference type="Proteomes" id="UP001055911"/>
    </source>
</evidence>
<dbReference type="Pfam" id="PF02852">
    <property type="entry name" value="Pyr_redox_dim"/>
    <property type="match status" value="1"/>
</dbReference>
<evidence type="ECO:0000256" key="5">
    <source>
        <dbReference type="PIRSR" id="PIRSR000350-4"/>
    </source>
</evidence>
<dbReference type="GO" id="GO:0016491">
    <property type="term" value="F:oxidoreductase activity"/>
    <property type="evidence" value="ECO:0007669"/>
    <property type="project" value="InterPro"/>
</dbReference>
<evidence type="ECO:0000256" key="1">
    <source>
        <dbReference type="ARBA" id="ARBA00007532"/>
    </source>
</evidence>
<feature type="disulfide bond" description="Redox-active" evidence="5">
    <location>
        <begin position="45"/>
        <end position="50"/>
    </location>
</feature>
<comment type="similarity">
    <text evidence="1">Belongs to the class-I pyridine nucleotide-disulfide oxidoreductase family.</text>
</comment>
<dbReference type="PANTHER" id="PTHR43014">
    <property type="entry name" value="MERCURIC REDUCTASE"/>
    <property type="match status" value="1"/>
</dbReference>